<dbReference type="PRINTS" id="PR00368">
    <property type="entry name" value="FADPNR"/>
</dbReference>
<reference evidence="8" key="1">
    <citation type="journal article" date="2019" name="Int. J. Syst. Evol. Microbiol.">
        <title>The Global Catalogue of Microorganisms (GCM) 10K type strain sequencing project: providing services to taxonomists for standard genome sequencing and annotation.</title>
        <authorList>
            <consortium name="The Broad Institute Genomics Platform"/>
            <consortium name="The Broad Institute Genome Sequencing Center for Infectious Disease"/>
            <person name="Wu L."/>
            <person name="Ma J."/>
        </authorList>
    </citation>
    <scope>NUCLEOTIDE SEQUENCE [LARGE SCALE GENOMIC DNA]</scope>
    <source>
        <strain evidence="8">CCUG 50347</strain>
    </source>
</reference>
<sequence>MGERVVVVGGGFAGASVARRLEKLAPTADIRLVCPDDYMLYLPLLPQVAAGVLPPRAAVVSLSRRLKRTMLLPGRATGVDLDARRVLVHSITGRDHVLAYDRLVLAPGSVTKVMEIPGLRESGRGCKTLAEAAFLRDHVLTQLEVANASTDPDERARRCRFVVVGGGYAGVETAANMQLMTTALARRFPRLDPSLMQWHVVQHHDGLLPGMGNRLGDDTRRVLEARGVHVDLVTSLTAADDESVTLSDGRRLATSTLIWTAGVAPSPLVGHLDAATEHGRLVVAADLAVPGRPEVFALGDAAAVPDLATGGGATCPPTAQHATRQAPVAADNVAASLAGRPTRDYRHRDLGLVVDLGGADAVAKPLGFDLAGLPAAAVTGAYHLWALRSPAAVARVATSWTLRAVEGQNPVRLGFLTDRSGRLGEFEHTDDYLDAAQVRAAIAAVPG</sequence>
<proteinExistence type="inferred from homology"/>
<dbReference type="PRINTS" id="PR00411">
    <property type="entry name" value="PNDRDTASEI"/>
</dbReference>
<gene>
    <name evidence="7" type="ORF">ACFPEL_17870</name>
</gene>
<dbReference type="Gene3D" id="3.50.50.100">
    <property type="match status" value="1"/>
</dbReference>
<evidence type="ECO:0000256" key="4">
    <source>
        <dbReference type="ARBA" id="ARBA00023002"/>
    </source>
</evidence>
<dbReference type="InterPro" id="IPR045024">
    <property type="entry name" value="NDH-2"/>
</dbReference>
<evidence type="ECO:0000256" key="3">
    <source>
        <dbReference type="ARBA" id="ARBA00022827"/>
    </source>
</evidence>
<accession>A0ABV9RPG8</accession>
<evidence type="ECO:0000313" key="8">
    <source>
        <dbReference type="Proteomes" id="UP001595909"/>
    </source>
</evidence>
<evidence type="ECO:0000256" key="5">
    <source>
        <dbReference type="ARBA" id="ARBA00023027"/>
    </source>
</evidence>
<name>A0ABV9RPG8_9PSEU</name>
<dbReference type="Pfam" id="PF07992">
    <property type="entry name" value="Pyr_redox_2"/>
    <property type="match status" value="1"/>
</dbReference>
<keyword evidence="8" id="KW-1185">Reference proteome</keyword>
<dbReference type="RefSeq" id="WP_274190857.1">
    <property type="nucleotide sequence ID" value="NZ_BAABHN010000039.1"/>
</dbReference>
<evidence type="ECO:0000259" key="6">
    <source>
        <dbReference type="Pfam" id="PF07992"/>
    </source>
</evidence>
<comment type="caution">
    <text evidence="7">The sequence shown here is derived from an EMBL/GenBank/DDBJ whole genome shotgun (WGS) entry which is preliminary data.</text>
</comment>
<keyword evidence="5" id="KW-0520">NAD</keyword>
<dbReference type="Proteomes" id="UP001595909">
    <property type="component" value="Unassembled WGS sequence"/>
</dbReference>
<dbReference type="InterPro" id="IPR036188">
    <property type="entry name" value="FAD/NAD-bd_sf"/>
</dbReference>
<keyword evidence="4 7" id="KW-0560">Oxidoreductase</keyword>
<protein>
    <submittedName>
        <fullName evidence="7">NAD(P)/FAD-dependent oxidoreductase</fullName>
        <ecNumber evidence="7">1.6.5.-</ecNumber>
    </submittedName>
</protein>
<organism evidence="7 8">
    <name type="scientific">Actinomycetospora chibensis</name>
    <dbReference type="NCBI Taxonomy" id="663606"/>
    <lineage>
        <taxon>Bacteria</taxon>
        <taxon>Bacillati</taxon>
        <taxon>Actinomycetota</taxon>
        <taxon>Actinomycetes</taxon>
        <taxon>Pseudonocardiales</taxon>
        <taxon>Pseudonocardiaceae</taxon>
        <taxon>Actinomycetospora</taxon>
    </lineage>
</organism>
<evidence type="ECO:0000313" key="7">
    <source>
        <dbReference type="EMBL" id="MFC4834290.1"/>
    </source>
</evidence>
<feature type="domain" description="FAD/NAD(P)-binding" evidence="6">
    <location>
        <begin position="4"/>
        <end position="326"/>
    </location>
</feature>
<dbReference type="EMBL" id="JBHSIM010000039">
    <property type="protein sequence ID" value="MFC4834290.1"/>
    <property type="molecule type" value="Genomic_DNA"/>
</dbReference>
<comment type="similarity">
    <text evidence="1">Belongs to the NADH dehydrogenase family.</text>
</comment>
<dbReference type="InterPro" id="IPR023753">
    <property type="entry name" value="FAD/NAD-binding_dom"/>
</dbReference>
<dbReference type="EC" id="1.6.5.-" evidence="7"/>
<dbReference type="GO" id="GO:0016491">
    <property type="term" value="F:oxidoreductase activity"/>
    <property type="evidence" value="ECO:0007669"/>
    <property type="project" value="UniProtKB-KW"/>
</dbReference>
<keyword evidence="3" id="KW-0274">FAD</keyword>
<evidence type="ECO:0000256" key="2">
    <source>
        <dbReference type="ARBA" id="ARBA00022630"/>
    </source>
</evidence>
<dbReference type="PANTHER" id="PTHR43706">
    <property type="entry name" value="NADH DEHYDROGENASE"/>
    <property type="match status" value="1"/>
</dbReference>
<dbReference type="PANTHER" id="PTHR43706:SF45">
    <property type="entry name" value="NADH DEHYDROGENASE-LIKE PROTEIN RV1812C"/>
    <property type="match status" value="1"/>
</dbReference>
<evidence type="ECO:0000256" key="1">
    <source>
        <dbReference type="ARBA" id="ARBA00005272"/>
    </source>
</evidence>
<keyword evidence="2" id="KW-0285">Flavoprotein</keyword>
<dbReference type="SUPFAM" id="SSF51905">
    <property type="entry name" value="FAD/NAD(P)-binding domain"/>
    <property type="match status" value="2"/>
</dbReference>